<protein>
    <submittedName>
        <fullName evidence="1">Presilphiperfolan-8-beta-ol synthase</fullName>
    </submittedName>
</protein>
<dbReference type="Gene3D" id="1.10.600.10">
    <property type="entry name" value="Farnesyl Diphosphate Synthase"/>
    <property type="match status" value="2"/>
</dbReference>
<organism evidence="1 2">
    <name type="scientific">Apiospora phragmitis</name>
    <dbReference type="NCBI Taxonomy" id="2905665"/>
    <lineage>
        <taxon>Eukaryota</taxon>
        <taxon>Fungi</taxon>
        <taxon>Dikarya</taxon>
        <taxon>Ascomycota</taxon>
        <taxon>Pezizomycotina</taxon>
        <taxon>Sordariomycetes</taxon>
        <taxon>Xylariomycetidae</taxon>
        <taxon>Amphisphaeriales</taxon>
        <taxon>Apiosporaceae</taxon>
        <taxon>Apiospora</taxon>
    </lineage>
</organism>
<dbReference type="SUPFAM" id="SSF48576">
    <property type="entry name" value="Terpenoid synthases"/>
    <property type="match status" value="1"/>
</dbReference>
<accession>A0ABR1WTH4</accession>
<reference evidence="1 2" key="1">
    <citation type="submission" date="2023-01" db="EMBL/GenBank/DDBJ databases">
        <title>Analysis of 21 Apiospora genomes using comparative genomics revels a genus with tremendous synthesis potential of carbohydrate active enzymes and secondary metabolites.</title>
        <authorList>
            <person name="Sorensen T."/>
        </authorList>
    </citation>
    <scope>NUCLEOTIDE SEQUENCE [LARGE SCALE GENOMIC DNA]</scope>
    <source>
        <strain evidence="1 2">CBS 135458</strain>
    </source>
</reference>
<evidence type="ECO:0000313" key="2">
    <source>
        <dbReference type="Proteomes" id="UP001480595"/>
    </source>
</evidence>
<gene>
    <name evidence="1" type="ORF">PG994_001444</name>
</gene>
<dbReference type="Pfam" id="PF19086">
    <property type="entry name" value="Terpene_syn_C_2"/>
    <property type="match status" value="1"/>
</dbReference>
<dbReference type="EMBL" id="JAQQWL010000002">
    <property type="protein sequence ID" value="KAK8086470.1"/>
    <property type="molecule type" value="Genomic_DNA"/>
</dbReference>
<evidence type="ECO:0000313" key="1">
    <source>
        <dbReference type="EMBL" id="KAK8086470.1"/>
    </source>
</evidence>
<sequence>MEVVIPDLFTSILSVDSIQNPNYEEVKKEADSWIATMLSILAITLGYDREAAGQNSRADFTGLATLGEQSPPLCESTQRGCLLRKIMRWGAQAFPWDDQFDDGHLKDDVFQAAKNIVQTVSILDDSHPLISQDTNPMAHVFKFSAAALSIDDYLEFWTIGVMPCTALVEYALGIDLPDHVINHQSLEECREVAVDLVLLDNDILSYKKDMVLIDWPHHYCRVTSPVICYSQVLTSSRVSSEARAHVGYMLSALVQRSGDDAQLGLRPRPAGAGIPRWAQEYRSWQFAVEVGISISPYFTRIGFSHGMCSFWTRRYFDKEEGRRLRETRVLGVPTELGTLRPSER</sequence>
<proteinExistence type="predicted"/>
<keyword evidence="2" id="KW-1185">Reference proteome</keyword>
<dbReference type="RefSeq" id="XP_066720994.1">
    <property type="nucleotide sequence ID" value="XM_066852853.1"/>
</dbReference>
<dbReference type="Proteomes" id="UP001480595">
    <property type="component" value="Unassembled WGS sequence"/>
</dbReference>
<dbReference type="GeneID" id="92085916"/>
<comment type="caution">
    <text evidence="1">The sequence shown here is derived from an EMBL/GenBank/DDBJ whole genome shotgun (WGS) entry which is preliminary data.</text>
</comment>
<name>A0ABR1WTH4_9PEZI</name>
<dbReference type="InterPro" id="IPR008949">
    <property type="entry name" value="Isoprenoid_synthase_dom_sf"/>
</dbReference>